<dbReference type="RefSeq" id="WP_061175052.1">
    <property type="nucleotide sequence ID" value="NZ_FCOE02000007.1"/>
</dbReference>
<keyword evidence="2" id="KW-1185">Reference proteome</keyword>
<proteinExistence type="predicted"/>
<comment type="caution">
    <text evidence="1">The sequence shown here is derived from an EMBL/GenBank/DDBJ whole genome shotgun (WGS) entry which is preliminary data.</text>
</comment>
<dbReference type="OrthoDB" id="9032893at2"/>
<reference evidence="1" key="1">
    <citation type="submission" date="2016-01" db="EMBL/GenBank/DDBJ databases">
        <authorList>
            <person name="Peeters C."/>
        </authorList>
    </citation>
    <scope>NUCLEOTIDE SEQUENCE [LARGE SCALE GENOMIC DNA]</scope>
    <source>
        <strain evidence="1">LMG 29323</strain>
    </source>
</reference>
<dbReference type="EMBL" id="FCOE02000007">
    <property type="protein sequence ID" value="SAK60153.1"/>
    <property type="molecule type" value="Genomic_DNA"/>
</dbReference>
<evidence type="ECO:0000313" key="1">
    <source>
        <dbReference type="EMBL" id="SAK60153.1"/>
    </source>
</evidence>
<gene>
    <name evidence="1" type="ORF">AWB80_02559</name>
</gene>
<organism evidence="1 2">
    <name type="scientific">Caballeronia pedi</name>
    <dbReference type="NCBI Taxonomy" id="1777141"/>
    <lineage>
        <taxon>Bacteria</taxon>
        <taxon>Pseudomonadati</taxon>
        <taxon>Pseudomonadota</taxon>
        <taxon>Betaproteobacteria</taxon>
        <taxon>Burkholderiales</taxon>
        <taxon>Burkholderiaceae</taxon>
        <taxon>Caballeronia</taxon>
    </lineage>
</organism>
<sequence length="77" mass="8557">MTAENNRAEEARAMERIVNATRQVQSAFLALQTQFPPEGDGRPSQIALQTFDAALQELEDAQAAFDTMLNDLFDGNR</sequence>
<evidence type="ECO:0000313" key="2">
    <source>
        <dbReference type="Proteomes" id="UP000054911"/>
    </source>
</evidence>
<name>A0A158AQZ0_9BURK</name>
<dbReference type="Proteomes" id="UP000054911">
    <property type="component" value="Unassembled WGS sequence"/>
</dbReference>
<accession>A0A158AQZ0</accession>
<protein>
    <submittedName>
        <fullName evidence="1">Uncharacterized protein</fullName>
    </submittedName>
</protein>
<dbReference type="AlphaFoldDB" id="A0A158AQZ0"/>